<accession>A0A8K0R576</accession>
<dbReference type="InterPro" id="IPR051164">
    <property type="entry name" value="NmrA-like_oxidored"/>
</dbReference>
<evidence type="ECO:0000259" key="4">
    <source>
        <dbReference type="Pfam" id="PF05368"/>
    </source>
</evidence>
<reference evidence="5" key="1">
    <citation type="journal article" date="2021" name="Nat. Commun.">
        <title>Genetic determinants of endophytism in the Arabidopsis root mycobiome.</title>
        <authorList>
            <person name="Mesny F."/>
            <person name="Miyauchi S."/>
            <person name="Thiergart T."/>
            <person name="Pickel B."/>
            <person name="Atanasova L."/>
            <person name="Karlsson M."/>
            <person name="Huettel B."/>
            <person name="Barry K.W."/>
            <person name="Haridas S."/>
            <person name="Chen C."/>
            <person name="Bauer D."/>
            <person name="Andreopoulos W."/>
            <person name="Pangilinan J."/>
            <person name="LaButti K."/>
            <person name="Riley R."/>
            <person name="Lipzen A."/>
            <person name="Clum A."/>
            <person name="Drula E."/>
            <person name="Henrissat B."/>
            <person name="Kohler A."/>
            <person name="Grigoriev I.V."/>
            <person name="Martin F.M."/>
            <person name="Hacquard S."/>
        </authorList>
    </citation>
    <scope>NUCLEOTIDE SEQUENCE</scope>
    <source>
        <strain evidence="5">MPI-SDFR-AT-0120</strain>
    </source>
</reference>
<dbReference type="InterPro" id="IPR036291">
    <property type="entry name" value="NAD(P)-bd_dom_sf"/>
</dbReference>
<dbReference type="OrthoDB" id="419598at2759"/>
<dbReference type="Gene3D" id="3.40.50.720">
    <property type="entry name" value="NAD(P)-binding Rossmann-like Domain"/>
    <property type="match status" value="1"/>
</dbReference>
<dbReference type="InterPro" id="IPR008030">
    <property type="entry name" value="NmrA-like"/>
</dbReference>
<keyword evidence="3" id="KW-0560">Oxidoreductase</keyword>
<dbReference type="PANTHER" id="PTHR42748">
    <property type="entry name" value="NITROGEN METABOLITE REPRESSION PROTEIN NMRA FAMILY MEMBER"/>
    <property type="match status" value="1"/>
</dbReference>
<feature type="domain" description="NmrA-like" evidence="4">
    <location>
        <begin position="5"/>
        <end position="238"/>
    </location>
</feature>
<keyword evidence="6" id="KW-1185">Reference proteome</keyword>
<dbReference type="Pfam" id="PF05368">
    <property type="entry name" value="NmrA"/>
    <property type="match status" value="1"/>
</dbReference>
<dbReference type="PANTHER" id="PTHR42748:SF30">
    <property type="entry name" value="NMRA-LIKE DOMAIN-CONTAINING PROTEIN"/>
    <property type="match status" value="1"/>
</dbReference>
<proteinExistence type="inferred from homology"/>
<evidence type="ECO:0000256" key="3">
    <source>
        <dbReference type="ARBA" id="ARBA00023002"/>
    </source>
</evidence>
<evidence type="ECO:0000256" key="2">
    <source>
        <dbReference type="ARBA" id="ARBA00022857"/>
    </source>
</evidence>
<dbReference type="Proteomes" id="UP000813461">
    <property type="component" value="Unassembled WGS sequence"/>
</dbReference>
<dbReference type="EMBL" id="JAGMVJ010000010">
    <property type="protein sequence ID" value="KAH7087023.1"/>
    <property type="molecule type" value="Genomic_DNA"/>
</dbReference>
<protein>
    <submittedName>
        <fullName evidence="5">NmrA-like family domain-containing protein 1</fullName>
    </submittedName>
</protein>
<comment type="similarity">
    <text evidence="1">Belongs to the NmrA-type oxidoreductase family.</text>
</comment>
<dbReference type="SUPFAM" id="SSF51735">
    <property type="entry name" value="NAD(P)-binding Rossmann-fold domains"/>
    <property type="match status" value="1"/>
</dbReference>
<dbReference type="GO" id="GO:0016491">
    <property type="term" value="F:oxidoreductase activity"/>
    <property type="evidence" value="ECO:0007669"/>
    <property type="project" value="UniProtKB-KW"/>
</dbReference>
<comment type="caution">
    <text evidence="5">The sequence shown here is derived from an EMBL/GenBank/DDBJ whole genome shotgun (WGS) entry which is preliminary data.</text>
</comment>
<evidence type="ECO:0000313" key="6">
    <source>
        <dbReference type="Proteomes" id="UP000813461"/>
    </source>
</evidence>
<evidence type="ECO:0000256" key="1">
    <source>
        <dbReference type="ARBA" id="ARBA00006328"/>
    </source>
</evidence>
<keyword evidence="2" id="KW-0521">NADP</keyword>
<dbReference type="GO" id="GO:0005634">
    <property type="term" value="C:nucleus"/>
    <property type="evidence" value="ECO:0007669"/>
    <property type="project" value="TreeGrafter"/>
</dbReference>
<dbReference type="AlphaFoldDB" id="A0A8K0R576"/>
<sequence>MSSTEHTVFVSSATGYQGLALSRTLREIGWNVHATTRDLSSPPAITLKELGVQLKEADWDNLDVLRESIEGCDKLWLCLLPDWDDPSRERRQCANMLDIAKEAGVKQVVASTTLGVSQLDANVRVYPGSFMEKHMLNKKAVENSVEERGFDHFTFLRPTFFMANFLEPKVKRYEEIRDHRSWTTSMTAETQLPILDHLDIAKFAVAAFQDPQKFHGRKIGLASDQMGIQEMLSMLAAAADQPGSIEAHFMTDAEIDAQAQGTGFANTHKVLRTASDYVDFEELRAIVPSLTSFKEFLEREKETVKKTYPPKSD</sequence>
<gene>
    <name evidence="5" type="ORF">FB567DRAFT_57226</name>
</gene>
<evidence type="ECO:0000313" key="5">
    <source>
        <dbReference type="EMBL" id="KAH7087023.1"/>
    </source>
</evidence>
<organism evidence="5 6">
    <name type="scientific">Paraphoma chrysanthemicola</name>
    <dbReference type="NCBI Taxonomy" id="798071"/>
    <lineage>
        <taxon>Eukaryota</taxon>
        <taxon>Fungi</taxon>
        <taxon>Dikarya</taxon>
        <taxon>Ascomycota</taxon>
        <taxon>Pezizomycotina</taxon>
        <taxon>Dothideomycetes</taxon>
        <taxon>Pleosporomycetidae</taxon>
        <taxon>Pleosporales</taxon>
        <taxon>Pleosporineae</taxon>
        <taxon>Phaeosphaeriaceae</taxon>
        <taxon>Paraphoma</taxon>
    </lineage>
</organism>
<dbReference type="Gene3D" id="3.90.25.10">
    <property type="entry name" value="UDP-galactose 4-epimerase, domain 1"/>
    <property type="match status" value="1"/>
</dbReference>
<name>A0A8K0R576_9PLEO</name>